<evidence type="ECO:0000313" key="3">
    <source>
        <dbReference type="Proteomes" id="UP000001915"/>
    </source>
</evidence>
<organism evidence="2 3">
    <name type="scientific">Brachyspira murdochii (strain ATCC 51284 / DSM 12563 / 56-150)</name>
    <name type="common">Serpulina murdochii</name>
    <dbReference type="NCBI Taxonomy" id="526224"/>
    <lineage>
        <taxon>Bacteria</taxon>
        <taxon>Pseudomonadati</taxon>
        <taxon>Spirochaetota</taxon>
        <taxon>Spirochaetia</taxon>
        <taxon>Brachyspirales</taxon>
        <taxon>Brachyspiraceae</taxon>
        <taxon>Brachyspira</taxon>
    </lineage>
</organism>
<dbReference type="HOGENOM" id="CLU_040012_0_0_12"/>
<proteinExistence type="predicted"/>
<feature type="transmembrane region" description="Helical" evidence="1">
    <location>
        <begin position="97"/>
        <end position="116"/>
    </location>
</feature>
<keyword evidence="1" id="KW-0472">Membrane</keyword>
<feature type="transmembrane region" description="Helical" evidence="1">
    <location>
        <begin position="189"/>
        <end position="209"/>
    </location>
</feature>
<dbReference type="KEGG" id="brm:Bmur_0368"/>
<keyword evidence="1" id="KW-1133">Transmembrane helix</keyword>
<feature type="transmembrane region" description="Helical" evidence="1">
    <location>
        <begin position="339"/>
        <end position="356"/>
    </location>
</feature>
<dbReference type="STRING" id="526224.Bmur_0368"/>
<gene>
    <name evidence="2" type="ordered locus">Bmur_0368</name>
</gene>
<feature type="transmembrane region" description="Helical" evidence="1">
    <location>
        <begin position="73"/>
        <end position="91"/>
    </location>
</feature>
<feature type="transmembrane region" description="Helical" evidence="1">
    <location>
        <begin position="147"/>
        <end position="180"/>
    </location>
</feature>
<sequence>MIEHYYHMRQYYDNKKLPVTGAFLVGAEYTANEYDSNSTLFSDKIPKIPGGFFYIEYIVYYFLSGENLYIARILYGVAMSLFSCIFLLWIYKKFEVKIFAIMTSLIFVNITFFTVTNRFYNPHTVFILSYISIPIILEYITSKKLNFIYAILIFPIIALEAMGHIAAFFSIVPTLIVYFIIRWKITKKYIIPISIGIFISFLLYVPYLISEINNGFQNFNNVIELKNQAKHILQPPQIWSILFFPTNESNANYGNTISAIFSPWFNGDIKLIFSFIFYIASVLIGISSFIILLKDFFQHKLEGDNNLIFKETALIYFLYIIVTVAVFMIFNLGAARARYFFNIYPLTFIPIIYLIKKIENKKIFNVFLIFILLNPLAVYIETKYIIYKTSDNEGWNFMVNHIEAINEDISNSQFYTFDLSANNDYPYILFKIENKNFYIDTNAKIKYNIIPSFDKNFNHSNMEMIYSNKQYITYKEFKTNIN</sequence>
<name>D5U5Y1_BRAM5</name>
<evidence type="ECO:0008006" key="4">
    <source>
        <dbReference type="Google" id="ProtNLM"/>
    </source>
</evidence>
<protein>
    <recommendedName>
        <fullName evidence="4">Glycosyltransferase RgtA/B/C/D-like domain-containing protein</fullName>
    </recommendedName>
</protein>
<feature type="transmembrane region" description="Helical" evidence="1">
    <location>
        <begin position="271"/>
        <end position="293"/>
    </location>
</feature>
<dbReference type="Proteomes" id="UP000001915">
    <property type="component" value="Chromosome"/>
</dbReference>
<accession>D5U5Y1</accession>
<dbReference type="eggNOG" id="COG1807">
    <property type="taxonomic scope" value="Bacteria"/>
</dbReference>
<feature type="transmembrane region" description="Helical" evidence="1">
    <location>
        <begin position="363"/>
        <end position="380"/>
    </location>
</feature>
<evidence type="ECO:0000256" key="1">
    <source>
        <dbReference type="SAM" id="Phobius"/>
    </source>
</evidence>
<dbReference type="RefSeq" id="WP_013112899.1">
    <property type="nucleotide sequence ID" value="NC_014150.1"/>
</dbReference>
<keyword evidence="1" id="KW-0812">Transmembrane</keyword>
<reference evidence="2 3" key="1">
    <citation type="journal article" date="2010" name="Stand. Genomic Sci.">
        <title>Complete genome sequence of Brachyspira murdochii type strain (56-150).</title>
        <authorList>
            <person name="Pati A."/>
            <person name="Sikorski J."/>
            <person name="Gronow S."/>
            <person name="Munk C."/>
            <person name="Lapidus A."/>
            <person name="Copeland A."/>
            <person name="Glavina Del Tio T."/>
            <person name="Nolan M."/>
            <person name="Lucas S."/>
            <person name="Chen F."/>
            <person name="Tice H."/>
            <person name="Cheng J.F."/>
            <person name="Han C."/>
            <person name="Detter J.C."/>
            <person name="Bruce D."/>
            <person name="Tapia R."/>
            <person name="Goodwin L."/>
            <person name="Pitluck S."/>
            <person name="Liolios K."/>
            <person name="Ivanova N."/>
            <person name="Mavromatis K."/>
            <person name="Mikhailova N."/>
            <person name="Chen A."/>
            <person name="Palaniappan K."/>
            <person name="Land M."/>
            <person name="Hauser L."/>
            <person name="Chang Y.J."/>
            <person name="Jeffries C.D."/>
            <person name="Spring S."/>
            <person name="Rohde M."/>
            <person name="Goker M."/>
            <person name="Bristow J."/>
            <person name="Eisen J.A."/>
            <person name="Markowitz V."/>
            <person name="Hugenholtz P."/>
            <person name="Kyrpides N.C."/>
            <person name="Klenk H.P."/>
        </authorList>
    </citation>
    <scope>NUCLEOTIDE SEQUENCE [LARGE SCALE GENOMIC DNA]</scope>
    <source>
        <strain evidence="3">ATCC 51284 / DSM 12563 / 56-150</strain>
    </source>
</reference>
<dbReference type="AlphaFoldDB" id="D5U5Y1"/>
<feature type="transmembrane region" description="Helical" evidence="1">
    <location>
        <begin position="314"/>
        <end position="333"/>
    </location>
</feature>
<evidence type="ECO:0000313" key="2">
    <source>
        <dbReference type="EMBL" id="ADG70472.1"/>
    </source>
</evidence>
<dbReference type="EMBL" id="CP001959">
    <property type="protein sequence ID" value="ADG70472.1"/>
    <property type="molecule type" value="Genomic_DNA"/>
</dbReference>